<sequence length="384" mass="45252">MPRRKKQRRGRKKKTIKHDSLIREVNLCDADIVNKCLEIIANCNTNEAKKLLEEQIEDSYRDDIEQMQLLIAIIETVVDPRKNMIMRARFEDVPRDADGLLDITILGDDDFWKYFHMTRKTIKFVLKDVKSLPQELDICTNEAVRRLPIEIVVYICLIYLRCFKKDYTHIMTTFGLGSLEILEAILERGFYMICLLKTHSGLLWPPLNQEVIETSRVIYERYKFENVVGLLSQQTFITEKREKMQLQFVVNERSMIKAAELNYNVTIRGALYQATTIMEEINHLDDKYICFGGPYYVSEYGTQNLYHRLITPFPIKEDEELDSDEQMFNFAHKLTMKLAVKCLCEMGRRFPRLFKLHRAIPEAIIAACVLHNYCMMYHDEAPIY</sequence>
<evidence type="ECO:0000313" key="1">
    <source>
        <dbReference type="EMBL" id="BAN21310.1"/>
    </source>
</evidence>
<proteinExistence type="evidence at transcript level"/>
<organism evidence="1">
    <name type="scientific">Riptortus pedestris</name>
    <name type="common">Bean bug</name>
    <dbReference type="NCBI Taxonomy" id="329032"/>
    <lineage>
        <taxon>Eukaryota</taxon>
        <taxon>Metazoa</taxon>
        <taxon>Ecdysozoa</taxon>
        <taxon>Arthropoda</taxon>
        <taxon>Hexapoda</taxon>
        <taxon>Insecta</taxon>
        <taxon>Pterygota</taxon>
        <taxon>Neoptera</taxon>
        <taxon>Paraneoptera</taxon>
        <taxon>Hemiptera</taxon>
        <taxon>Heteroptera</taxon>
        <taxon>Panheteroptera</taxon>
        <taxon>Pentatomomorpha</taxon>
        <taxon>Coreoidea</taxon>
        <taxon>Alydidae</taxon>
        <taxon>Riptortus</taxon>
    </lineage>
</organism>
<protein>
    <submittedName>
        <fullName evidence="1">Unkown protein</fullName>
    </submittedName>
</protein>
<reference evidence="1" key="1">
    <citation type="journal article" date="2013" name="PLoS ONE">
        <title>Gene expression in gut symbiotic organ of stinkbug affected by extracellular bacterial symbiont.</title>
        <authorList>
            <person name="Futahashi R."/>
            <person name="Tanaka K."/>
            <person name="Tanahashi M."/>
            <person name="Nikoh N."/>
            <person name="Kikuchi Y."/>
            <person name="Lee B.L."/>
            <person name="Fukatsu T."/>
        </authorList>
    </citation>
    <scope>NUCLEOTIDE SEQUENCE</scope>
    <source>
        <tissue evidence="1">Midgut</tissue>
    </source>
</reference>
<dbReference type="EMBL" id="AK418095">
    <property type="protein sequence ID" value="BAN21310.1"/>
    <property type="molecule type" value="mRNA"/>
</dbReference>
<dbReference type="AlphaFoldDB" id="R4WKH8"/>
<accession>R4WKH8</accession>
<name>R4WKH8_RIPPE</name>